<accession>A0A0C2WD03</accession>
<dbReference type="Proteomes" id="UP000054549">
    <property type="component" value="Unassembled WGS sequence"/>
</dbReference>
<organism evidence="2 3">
    <name type="scientific">Amanita muscaria (strain Koide BX008)</name>
    <dbReference type="NCBI Taxonomy" id="946122"/>
    <lineage>
        <taxon>Eukaryota</taxon>
        <taxon>Fungi</taxon>
        <taxon>Dikarya</taxon>
        <taxon>Basidiomycota</taxon>
        <taxon>Agaricomycotina</taxon>
        <taxon>Agaricomycetes</taxon>
        <taxon>Agaricomycetidae</taxon>
        <taxon>Agaricales</taxon>
        <taxon>Pluteineae</taxon>
        <taxon>Amanitaceae</taxon>
        <taxon>Amanita</taxon>
    </lineage>
</organism>
<evidence type="ECO:0000256" key="1">
    <source>
        <dbReference type="SAM" id="MobiDB-lite"/>
    </source>
</evidence>
<gene>
    <name evidence="2" type="ORF">M378DRAFT_18869</name>
</gene>
<proteinExistence type="predicted"/>
<sequence>MWIAKCQIHLATNVDEKDIGQTIVSLKQKWDKEVSNLKETCGLQTATLRERNDSETKEEEEETLEGKEEDAENLGEKARDTRFMPLKKITMKMKRKKMMRMPKKKQTWACPEVFTLSHINLPGPGGRIWQETPAKLYLDSTETLVGVPVKDCLESMPSP</sequence>
<evidence type="ECO:0000313" key="2">
    <source>
        <dbReference type="EMBL" id="KIL54451.1"/>
    </source>
</evidence>
<dbReference type="HOGENOM" id="CLU_1660271_0_0_1"/>
<protein>
    <submittedName>
        <fullName evidence="2">Uncharacterized protein</fullName>
    </submittedName>
</protein>
<evidence type="ECO:0000313" key="3">
    <source>
        <dbReference type="Proteomes" id="UP000054549"/>
    </source>
</evidence>
<name>A0A0C2WD03_AMAMK</name>
<dbReference type="InParanoid" id="A0A0C2WD03"/>
<feature type="compositionally biased region" description="Acidic residues" evidence="1">
    <location>
        <begin position="56"/>
        <end position="73"/>
    </location>
</feature>
<keyword evidence="3" id="KW-1185">Reference proteome</keyword>
<feature type="region of interest" description="Disordered" evidence="1">
    <location>
        <begin position="45"/>
        <end position="80"/>
    </location>
</feature>
<reference evidence="2 3" key="1">
    <citation type="submission" date="2014-04" db="EMBL/GenBank/DDBJ databases">
        <title>Evolutionary Origins and Diversification of the Mycorrhizal Mutualists.</title>
        <authorList>
            <consortium name="DOE Joint Genome Institute"/>
            <consortium name="Mycorrhizal Genomics Consortium"/>
            <person name="Kohler A."/>
            <person name="Kuo A."/>
            <person name="Nagy L.G."/>
            <person name="Floudas D."/>
            <person name="Copeland A."/>
            <person name="Barry K.W."/>
            <person name="Cichocki N."/>
            <person name="Veneault-Fourrey C."/>
            <person name="LaButti K."/>
            <person name="Lindquist E.A."/>
            <person name="Lipzen A."/>
            <person name="Lundell T."/>
            <person name="Morin E."/>
            <person name="Murat C."/>
            <person name="Riley R."/>
            <person name="Ohm R."/>
            <person name="Sun H."/>
            <person name="Tunlid A."/>
            <person name="Henrissat B."/>
            <person name="Grigoriev I.V."/>
            <person name="Hibbett D.S."/>
            <person name="Martin F."/>
        </authorList>
    </citation>
    <scope>NUCLEOTIDE SEQUENCE [LARGE SCALE GENOMIC DNA]</scope>
    <source>
        <strain evidence="2 3">Koide BX008</strain>
    </source>
</reference>
<dbReference type="AlphaFoldDB" id="A0A0C2WD03"/>
<dbReference type="EMBL" id="KN818743">
    <property type="protein sequence ID" value="KIL54451.1"/>
    <property type="molecule type" value="Genomic_DNA"/>
</dbReference>